<keyword evidence="1" id="KW-0472">Membrane</keyword>
<sequence length="939" mass="105938">MCNNISKKCYPLVSNKNFVAKKFKNTKIGQKDKYYSYSNGIILSKDGEPVYIKGQYFTFKIIYEIYCNKVTNSTANLFLNPNAQLIKDIKASNSYHLVVKLISPYGCPSHFSLKLPQPTPYYNPIIPLFFKQYLKSSPPEINTNFSRLSSQWQYGTRIPIKILQKNRRKIFIKIFKEKVSQKNYFLYYQPSERIYCPFKNACLGETNLSSAWLCEADHKKCQNFGVYSNLTKIENSKSDNYSVTITHYHPSLRRQTEVRLGCDRSFPSGFIKFKEEAEFVADEDSSQKLVLFGHTSEICEKNISLKKSLFSNQTRFVFKEGDYKIDIDISDYNGNESHWVASVAAYGPVHEYQLHFQPAGGIPCPDGCSCVDQFKNSKKTKSGRKDTFDRKIKSDRKDTFDRKMKDDFSENSTIYLCHEKVCHSYGLLSKGINSSLAAIGGMNGGVSVFYRGSMNRSAVVTFECDRSQEASLRMPTGVKLFGDTLHFSVGASDACPFSDVPDPSPLPSVHIPMPKNTSATPTPSPLLSPNFFVRNLTHYISLPVDTLEQPVFRGGLPLLVDMELGVMYSEFSPWGLLECPDGWICTAGQQANLWGCWMQPKEAGQNSPDFPYCHPIGDKRICSNLAPIAPNNLDRGVTMKYCGAHAMFSEMRVDTIFHRSLNGHYVSYNMSSSLVCPKEFTVIPLPSPKPSPGPPIDPTKSVKYTFQSSVQNSTRIDVDMRTFQQSQQWTVFTENELFELSFIIFNPSQQVKCPINFECIDSNESNIWKCSKKRECYSLGDSRCNLSFALNDENDIKKGISVVYDGGYGGFSFEVVMICDESRKDKLLEFGKVNYINSQNLTVSVSVLTSFACPVQVEDVVDDEMRVSPGSMFILALLIAGILYLSVGSLLMLLKTGVIEMPNSGFWREFIVNVKTGAMFLLACGKTRSDIKRNEYSGI</sequence>
<evidence type="ECO:0000313" key="3">
    <source>
        <dbReference type="Proteomes" id="UP001470230"/>
    </source>
</evidence>
<protein>
    <recommendedName>
        <fullName evidence="4">Generative cell specific-1/HAP2 domain-containing protein</fullName>
    </recommendedName>
</protein>
<organism evidence="2 3">
    <name type="scientific">Tritrichomonas musculus</name>
    <dbReference type="NCBI Taxonomy" id="1915356"/>
    <lineage>
        <taxon>Eukaryota</taxon>
        <taxon>Metamonada</taxon>
        <taxon>Parabasalia</taxon>
        <taxon>Tritrichomonadida</taxon>
        <taxon>Tritrichomonadidae</taxon>
        <taxon>Tritrichomonas</taxon>
    </lineage>
</organism>
<proteinExistence type="predicted"/>
<feature type="transmembrane region" description="Helical" evidence="1">
    <location>
        <begin position="872"/>
        <end position="894"/>
    </location>
</feature>
<evidence type="ECO:0008006" key="4">
    <source>
        <dbReference type="Google" id="ProtNLM"/>
    </source>
</evidence>
<dbReference type="PANTHER" id="PTHR15071:SF0">
    <property type="entry name" value="MANNOSE 6-PHOSPHATE RECEPTOR-LIKE PROTEIN 1"/>
    <property type="match status" value="1"/>
</dbReference>
<dbReference type="Proteomes" id="UP001470230">
    <property type="component" value="Unassembled WGS sequence"/>
</dbReference>
<comment type="caution">
    <text evidence="2">The sequence shown here is derived from an EMBL/GenBank/DDBJ whole genome shotgun (WGS) entry which is preliminary data.</text>
</comment>
<gene>
    <name evidence="2" type="ORF">M9Y10_029678</name>
</gene>
<keyword evidence="3" id="KW-1185">Reference proteome</keyword>
<evidence type="ECO:0000256" key="1">
    <source>
        <dbReference type="SAM" id="Phobius"/>
    </source>
</evidence>
<evidence type="ECO:0000313" key="2">
    <source>
        <dbReference type="EMBL" id="KAK8892450.1"/>
    </source>
</evidence>
<keyword evidence="1" id="KW-0812">Transmembrane</keyword>
<keyword evidence="1" id="KW-1133">Transmembrane helix</keyword>
<dbReference type="PANTHER" id="PTHR15071">
    <property type="entry name" value="MANNOSE-6-PHOSPHATE RECEPTOR FAMILY MEMBER"/>
    <property type="match status" value="1"/>
</dbReference>
<dbReference type="EMBL" id="JAPFFF010000004">
    <property type="protein sequence ID" value="KAK8892450.1"/>
    <property type="molecule type" value="Genomic_DNA"/>
</dbReference>
<reference evidence="2 3" key="1">
    <citation type="submission" date="2024-04" db="EMBL/GenBank/DDBJ databases">
        <title>Tritrichomonas musculus Genome.</title>
        <authorList>
            <person name="Alves-Ferreira E."/>
            <person name="Grigg M."/>
            <person name="Lorenzi H."/>
            <person name="Galac M."/>
        </authorList>
    </citation>
    <scope>NUCLEOTIDE SEQUENCE [LARGE SCALE GENOMIC DNA]</scope>
    <source>
        <strain evidence="2 3">EAF2021</strain>
    </source>
</reference>
<accession>A0ABR2KMW5</accession>
<name>A0ABR2KMW5_9EUKA</name>